<dbReference type="PANTHER" id="PTHR39966">
    <property type="entry name" value="BLL2471 PROTEIN-RELATED"/>
    <property type="match status" value="1"/>
</dbReference>
<dbReference type="EMBL" id="ACIP02000001">
    <property type="protein sequence ID" value="EEP29475.1"/>
    <property type="molecule type" value="Genomic_DNA"/>
</dbReference>
<feature type="domain" description="Hemerythrin-like" evidence="1">
    <location>
        <begin position="4"/>
        <end position="141"/>
    </location>
</feature>
<name>C4GA29_9FIRM</name>
<comment type="caution">
    <text evidence="2">The sequence shown here is derived from an EMBL/GenBank/DDBJ whole genome shotgun (WGS) entry which is preliminary data.</text>
</comment>
<reference evidence="2" key="1">
    <citation type="submission" date="2009-04" db="EMBL/GenBank/DDBJ databases">
        <authorList>
            <person name="Weinstock G."/>
            <person name="Sodergren E."/>
            <person name="Clifton S."/>
            <person name="Fulton L."/>
            <person name="Fulton B."/>
            <person name="Courtney L."/>
            <person name="Fronick C."/>
            <person name="Harrison M."/>
            <person name="Strong C."/>
            <person name="Farmer C."/>
            <person name="Delahaunty K."/>
            <person name="Markovic C."/>
            <person name="Hall O."/>
            <person name="Minx P."/>
            <person name="Tomlinson C."/>
            <person name="Mitreva M."/>
            <person name="Nelson J."/>
            <person name="Hou S."/>
            <person name="Wollam A."/>
            <person name="Pepin K.H."/>
            <person name="Johnson M."/>
            <person name="Bhonagiri V."/>
            <person name="Nash W.E."/>
            <person name="Warren W."/>
            <person name="Chinwalla A."/>
            <person name="Mardis E.R."/>
            <person name="Wilson R.K."/>
        </authorList>
    </citation>
    <scope>NUCLEOTIDE SEQUENCE [LARGE SCALE GENOMIC DNA]</scope>
    <source>
        <strain evidence="2">DSM 14600</strain>
    </source>
</reference>
<proteinExistence type="predicted"/>
<dbReference type="HOGENOM" id="CLU_095978_2_0_9"/>
<dbReference type="GO" id="GO:0005886">
    <property type="term" value="C:plasma membrane"/>
    <property type="evidence" value="ECO:0007669"/>
    <property type="project" value="TreeGrafter"/>
</dbReference>
<evidence type="ECO:0000313" key="2">
    <source>
        <dbReference type="EMBL" id="EEP29475.1"/>
    </source>
</evidence>
<keyword evidence="3" id="KW-1185">Reference proteome</keyword>
<accession>C4GA29</accession>
<dbReference type="PANTHER" id="PTHR39966:SF1">
    <property type="entry name" value="HEMERYTHRIN-LIKE DOMAIN-CONTAINING PROTEIN"/>
    <property type="match status" value="1"/>
</dbReference>
<dbReference type="InterPro" id="IPR012312">
    <property type="entry name" value="Hemerythrin-like"/>
</dbReference>
<sequence>MYSTDIMRAEHDHIFTFLKAVRALCCQVLEGLPLPVDDFRKIVSFARNYSDHQHHGKEENFLFNEMVTNLGPIADKLIKHGMLVEHDLCRRHIMDLEAALDLYEKDPQTIYKLDILTAAEGYATTLHRHISKENTVVYPLAERSLSEDIISRIDAQVEAFESETAEKGVQDHYLAMIDEFKDKYGQIEDQHDKVDKPVSLAAAFGR</sequence>
<dbReference type="Gene3D" id="1.20.120.520">
    <property type="entry name" value="nmb1532 protein domain like"/>
    <property type="match status" value="1"/>
</dbReference>
<dbReference type="RefSeq" id="WP_006905864.1">
    <property type="nucleotide sequence ID" value="NZ_GG665866.1"/>
</dbReference>
<evidence type="ECO:0000259" key="1">
    <source>
        <dbReference type="Pfam" id="PF01814"/>
    </source>
</evidence>
<dbReference type="Proteomes" id="UP000003494">
    <property type="component" value="Unassembled WGS sequence"/>
</dbReference>
<protein>
    <submittedName>
        <fullName evidence="2">Hemerythrin HHE cation binding domain protein</fullName>
    </submittedName>
</protein>
<evidence type="ECO:0000313" key="3">
    <source>
        <dbReference type="Proteomes" id="UP000003494"/>
    </source>
</evidence>
<dbReference type="STRING" id="626523.GCWU000342_00833"/>
<dbReference type="AlphaFoldDB" id="C4GA29"/>
<gene>
    <name evidence="2" type="ORF">GCWU000342_00833</name>
</gene>
<organism evidence="2 3">
    <name type="scientific">Shuttleworthella satelles DSM 14600</name>
    <dbReference type="NCBI Taxonomy" id="626523"/>
    <lineage>
        <taxon>Bacteria</taxon>
        <taxon>Bacillati</taxon>
        <taxon>Bacillota</taxon>
        <taxon>Clostridia</taxon>
        <taxon>Lachnospirales</taxon>
        <taxon>Lachnospiraceae</taxon>
        <taxon>Shuttleworthella</taxon>
    </lineage>
</organism>
<dbReference type="Pfam" id="PF01814">
    <property type="entry name" value="Hemerythrin"/>
    <property type="match status" value="1"/>
</dbReference>
<dbReference type="eggNOG" id="COG3945">
    <property type="taxonomic scope" value="Bacteria"/>
</dbReference>